<proteinExistence type="inferred from homology"/>
<feature type="compositionally biased region" description="Low complexity" evidence="4">
    <location>
        <begin position="140"/>
        <end position="156"/>
    </location>
</feature>
<feature type="coiled-coil region" evidence="3">
    <location>
        <begin position="257"/>
        <end position="284"/>
    </location>
</feature>
<dbReference type="Proteomes" id="UP000500767">
    <property type="component" value="Chromosome"/>
</dbReference>
<keyword evidence="2" id="KW-0449">Lipoprotein</keyword>
<evidence type="ECO:0000313" key="6">
    <source>
        <dbReference type="Proteomes" id="UP000500767"/>
    </source>
</evidence>
<organism evidence="5 6">
    <name type="scientific">Lichenicola cladoniae</name>
    <dbReference type="NCBI Taxonomy" id="1484109"/>
    <lineage>
        <taxon>Bacteria</taxon>
        <taxon>Pseudomonadati</taxon>
        <taxon>Pseudomonadota</taxon>
        <taxon>Alphaproteobacteria</taxon>
        <taxon>Acetobacterales</taxon>
        <taxon>Acetobacteraceae</taxon>
        <taxon>Lichenicola</taxon>
    </lineage>
</organism>
<keyword evidence="6" id="KW-1185">Reference proteome</keyword>
<dbReference type="Gene3D" id="1.20.1600.10">
    <property type="entry name" value="Outer membrane efflux proteins (OEP)"/>
    <property type="match status" value="2"/>
</dbReference>
<gene>
    <name evidence="5" type="ORF">HN018_20330</name>
</gene>
<dbReference type="PANTHER" id="PTHR30203:SF32">
    <property type="entry name" value="CATION EFFLUX SYSTEM PROTEIN CUSC"/>
    <property type="match status" value="1"/>
</dbReference>
<evidence type="ECO:0000256" key="3">
    <source>
        <dbReference type="SAM" id="Coils"/>
    </source>
</evidence>
<dbReference type="KEGG" id="lck:HN018_20330"/>
<feature type="region of interest" description="Disordered" evidence="4">
    <location>
        <begin position="117"/>
        <end position="158"/>
    </location>
</feature>
<dbReference type="SUPFAM" id="SSF56954">
    <property type="entry name" value="Outer membrane efflux proteins (OEP)"/>
    <property type="match status" value="1"/>
</dbReference>
<comment type="similarity">
    <text evidence="1 2">Belongs to the outer membrane factor (OMF) (TC 1.B.17) family.</text>
</comment>
<keyword evidence="2" id="KW-0472">Membrane</keyword>
<evidence type="ECO:0000256" key="4">
    <source>
        <dbReference type="SAM" id="MobiDB-lite"/>
    </source>
</evidence>
<dbReference type="PANTHER" id="PTHR30203">
    <property type="entry name" value="OUTER MEMBRANE CATION EFFLUX PROTEIN"/>
    <property type="match status" value="1"/>
</dbReference>
<evidence type="ECO:0000256" key="1">
    <source>
        <dbReference type="ARBA" id="ARBA00007613"/>
    </source>
</evidence>
<dbReference type="GO" id="GO:0015562">
    <property type="term" value="F:efflux transmembrane transporter activity"/>
    <property type="evidence" value="ECO:0007669"/>
    <property type="project" value="InterPro"/>
</dbReference>
<evidence type="ECO:0000256" key="2">
    <source>
        <dbReference type="RuleBase" id="RU362097"/>
    </source>
</evidence>
<dbReference type="Pfam" id="PF02321">
    <property type="entry name" value="OEP"/>
    <property type="match status" value="3"/>
</dbReference>
<keyword evidence="2" id="KW-1134">Transmembrane beta strand</keyword>
<dbReference type="EMBL" id="CP053708">
    <property type="protein sequence ID" value="QKE92828.1"/>
    <property type="molecule type" value="Genomic_DNA"/>
</dbReference>
<dbReference type="InterPro" id="IPR003423">
    <property type="entry name" value="OMP_efflux"/>
</dbReference>
<accession>A0A6M8HWR6</accession>
<dbReference type="NCBIfam" id="TIGR01845">
    <property type="entry name" value="outer_NodT"/>
    <property type="match status" value="1"/>
</dbReference>
<keyword evidence="3" id="KW-0175">Coiled coil</keyword>
<dbReference type="InterPro" id="IPR010131">
    <property type="entry name" value="MdtP/NodT-like"/>
</dbReference>
<dbReference type="GO" id="GO:0005886">
    <property type="term" value="C:plasma membrane"/>
    <property type="evidence" value="ECO:0007669"/>
    <property type="project" value="UniProtKB-SubCell"/>
</dbReference>
<dbReference type="Gene3D" id="2.20.200.10">
    <property type="entry name" value="Outer membrane efflux proteins (OEP)"/>
    <property type="match status" value="1"/>
</dbReference>
<sequence>MLLLAGCTLAPAYHEPSLPTAPTFPANAAYHPKTVAPQPALVVSADALGWHDFFIDPRLRRLIEIALRSNRDLRTAVLDIAQSQAQYRVQRSDLFPSIGLTGAAQYQGLSNSGLVGTSSGGSASTGATSSTGTGTGTGTGTSTSASTGTSTSATSTGQGGGTYRYFSAGVGFSSYEVDLFGRLRSLTRQAFENYLAQRENRRAVQLTVVGQVATDYIALLADQALLKVTADTLHTQQETERLTQAEFDHGATTLLTLRQVQTSVATAQANLAQYTRQAAQDENALVLVVGEPLPADLPPPNPLGAQTLTLDIPAGLPSDLLTRRPDIMQAEHTLRGAYADIGAARAAFFPQITLTASDGLQSLKLSHLFTGGATTWSFAPQITVPIFTWGQNRANLDLAKIERDLDVVAYEQAIQTAFREVSDALVARATYLDQTRAQQAQVDESSDYYRLANMRFQAGVDTYLTALDAERTLYAAQQMLITVREAQLQNLVTLYRVLGGGLKPE</sequence>
<reference evidence="5 6" key="1">
    <citation type="journal article" date="2014" name="World J. Microbiol. Biotechnol.">
        <title>Biodiversity and physiological characteristics of Antarctic and Arctic lichens-associated bacteria.</title>
        <authorList>
            <person name="Lee Y.M."/>
            <person name="Kim E.H."/>
            <person name="Lee H.K."/>
            <person name="Hong S.G."/>
        </authorList>
    </citation>
    <scope>NUCLEOTIDE SEQUENCE [LARGE SCALE GENOMIC DNA]</scope>
    <source>
        <strain evidence="5 6">PAMC 26569</strain>
    </source>
</reference>
<keyword evidence="2" id="KW-0564">Palmitate</keyword>
<dbReference type="AlphaFoldDB" id="A0A6M8HWR6"/>
<evidence type="ECO:0000313" key="5">
    <source>
        <dbReference type="EMBL" id="QKE92828.1"/>
    </source>
</evidence>
<name>A0A6M8HWR6_9PROT</name>
<comment type="subcellular location">
    <subcellularLocation>
        <location evidence="2">Cell membrane</location>
        <topology evidence="2">Lipid-anchor</topology>
    </subcellularLocation>
</comment>
<protein>
    <submittedName>
        <fullName evidence="5">Efflux transporter outer membrane subunit</fullName>
    </submittedName>
</protein>
<feature type="compositionally biased region" description="Low complexity" evidence="4">
    <location>
        <begin position="117"/>
        <end position="132"/>
    </location>
</feature>
<keyword evidence="2" id="KW-0812">Transmembrane</keyword>